<reference evidence="1 2" key="1">
    <citation type="submission" date="2019-12" db="EMBL/GenBank/DDBJ databases">
        <authorList>
            <person name="Li C."/>
            <person name="Zhao J."/>
        </authorList>
    </citation>
    <scope>NUCLEOTIDE SEQUENCE [LARGE SCALE GENOMIC DNA]</scope>
    <source>
        <strain evidence="1 2">NEAU-DD11</strain>
    </source>
</reference>
<dbReference type="RefSeq" id="WP_160406976.1">
    <property type="nucleotide sequence ID" value="NZ_WSES01000001.1"/>
</dbReference>
<dbReference type="AlphaFoldDB" id="A0A7X3FXG7"/>
<protein>
    <submittedName>
        <fullName evidence="1">Uncharacterized protein</fullName>
    </submittedName>
</protein>
<dbReference type="EMBL" id="WSES01000001">
    <property type="protein sequence ID" value="MVW58887.1"/>
    <property type="molecule type" value="Genomic_DNA"/>
</dbReference>
<evidence type="ECO:0000313" key="2">
    <source>
        <dbReference type="Proteomes" id="UP000443353"/>
    </source>
</evidence>
<proteinExistence type="predicted"/>
<name>A0A7X3FXG7_9BURK</name>
<comment type="caution">
    <text evidence="1">The sequence shown here is derived from an EMBL/GenBank/DDBJ whole genome shotgun (WGS) entry which is preliminary data.</text>
</comment>
<organism evidence="1 2">
    <name type="scientific">Massilia cellulosiltytica</name>
    <dbReference type="NCBI Taxonomy" id="2683234"/>
    <lineage>
        <taxon>Bacteria</taxon>
        <taxon>Pseudomonadati</taxon>
        <taxon>Pseudomonadota</taxon>
        <taxon>Betaproteobacteria</taxon>
        <taxon>Burkholderiales</taxon>
        <taxon>Oxalobacteraceae</taxon>
        <taxon>Telluria group</taxon>
        <taxon>Massilia</taxon>
    </lineage>
</organism>
<accession>A0A7X3FXG7</accession>
<sequence>MEVMPVQDLDEKGRRDPVLREAVEHIAQAMRFVTAYAPDPLLCDRAHRLIAKRARDAELGVNGNGHLGTHIDTREICLISAYIRRCKYTSYGYEMKRLRFENNKFAEIYLNAKYRYMLVDM</sequence>
<gene>
    <name evidence="1" type="ORF">GPY61_02975</name>
</gene>
<evidence type="ECO:0000313" key="1">
    <source>
        <dbReference type="EMBL" id="MVW58887.1"/>
    </source>
</evidence>
<keyword evidence="2" id="KW-1185">Reference proteome</keyword>
<dbReference type="Proteomes" id="UP000443353">
    <property type="component" value="Unassembled WGS sequence"/>
</dbReference>